<protein>
    <submittedName>
        <fullName evidence="2">Uncharacterized protein</fullName>
    </submittedName>
</protein>
<accession>A0ABQ4SI40</accession>
<dbReference type="EMBL" id="BPQQ01000049">
    <property type="protein sequence ID" value="GJE02170.1"/>
    <property type="molecule type" value="Genomic_DNA"/>
</dbReference>
<evidence type="ECO:0000313" key="3">
    <source>
        <dbReference type="Proteomes" id="UP001055153"/>
    </source>
</evidence>
<gene>
    <name evidence="2" type="ORF">GMJLKIPL_4114</name>
</gene>
<keyword evidence="3" id="KW-1185">Reference proteome</keyword>
<dbReference type="Proteomes" id="UP001055153">
    <property type="component" value="Unassembled WGS sequence"/>
</dbReference>
<sequence>MFKKITTAAVLGVVAFTAMATESFARPSHRMAIYDGQSGKKIYDDGRLDGRACAVGKKAIYNPNTGRFITVPAAKCNF</sequence>
<proteinExistence type="predicted"/>
<name>A0ABQ4SI40_9HYPH</name>
<evidence type="ECO:0000313" key="2">
    <source>
        <dbReference type="EMBL" id="GJE02170.1"/>
    </source>
</evidence>
<keyword evidence="1" id="KW-0732">Signal</keyword>
<dbReference type="RefSeq" id="WP_238237645.1">
    <property type="nucleotide sequence ID" value="NZ_BPQQ01000049.1"/>
</dbReference>
<feature type="signal peptide" evidence="1">
    <location>
        <begin position="1"/>
        <end position="20"/>
    </location>
</feature>
<feature type="chain" id="PRO_5045040691" evidence="1">
    <location>
        <begin position="21"/>
        <end position="78"/>
    </location>
</feature>
<evidence type="ECO:0000256" key="1">
    <source>
        <dbReference type="SAM" id="SignalP"/>
    </source>
</evidence>
<comment type="caution">
    <text evidence="2">The sequence shown here is derived from an EMBL/GenBank/DDBJ whole genome shotgun (WGS) entry which is preliminary data.</text>
</comment>
<reference evidence="2" key="2">
    <citation type="submission" date="2021-08" db="EMBL/GenBank/DDBJ databases">
        <authorList>
            <person name="Tani A."/>
            <person name="Ola A."/>
            <person name="Ogura Y."/>
            <person name="Katsura K."/>
            <person name="Hayashi T."/>
        </authorList>
    </citation>
    <scope>NUCLEOTIDE SEQUENCE</scope>
    <source>
        <strain evidence="2">DSM 17168</strain>
    </source>
</reference>
<reference evidence="2" key="1">
    <citation type="journal article" date="2021" name="Front. Microbiol.">
        <title>Comprehensive Comparative Genomics and Phenotyping of Methylobacterium Species.</title>
        <authorList>
            <person name="Alessa O."/>
            <person name="Ogura Y."/>
            <person name="Fujitani Y."/>
            <person name="Takami H."/>
            <person name="Hayashi T."/>
            <person name="Sahin N."/>
            <person name="Tani A."/>
        </authorList>
    </citation>
    <scope>NUCLEOTIDE SEQUENCE</scope>
    <source>
        <strain evidence="2">DSM 17168</strain>
    </source>
</reference>
<organism evidence="2 3">
    <name type="scientific">Methylobacterium isbiliense</name>
    <dbReference type="NCBI Taxonomy" id="315478"/>
    <lineage>
        <taxon>Bacteria</taxon>
        <taxon>Pseudomonadati</taxon>
        <taxon>Pseudomonadota</taxon>
        <taxon>Alphaproteobacteria</taxon>
        <taxon>Hyphomicrobiales</taxon>
        <taxon>Methylobacteriaceae</taxon>
        <taxon>Methylobacterium</taxon>
    </lineage>
</organism>